<organism evidence="2 3">
    <name type="scientific">Meloidogyne incognita</name>
    <name type="common">Southern root-knot nematode worm</name>
    <name type="synonym">Oxyuris incognita</name>
    <dbReference type="NCBI Taxonomy" id="6306"/>
    <lineage>
        <taxon>Eukaryota</taxon>
        <taxon>Metazoa</taxon>
        <taxon>Ecdysozoa</taxon>
        <taxon>Nematoda</taxon>
        <taxon>Chromadorea</taxon>
        <taxon>Rhabditida</taxon>
        <taxon>Tylenchina</taxon>
        <taxon>Tylenchomorpha</taxon>
        <taxon>Tylenchoidea</taxon>
        <taxon>Meloidogynidae</taxon>
        <taxon>Meloidogyninae</taxon>
        <taxon>Meloidogyne</taxon>
        <taxon>Meloidogyne incognita group</taxon>
    </lineage>
</organism>
<dbReference type="Proteomes" id="UP000887563">
    <property type="component" value="Unplaced"/>
</dbReference>
<evidence type="ECO:0000259" key="1">
    <source>
        <dbReference type="Pfam" id="PF10075"/>
    </source>
</evidence>
<sequence length="390" mass="44645">MTIKKEMRQEGMPNDQFNKLCMEELKIGAKFTPNQYAELILGHLVQNKPIQAKFCYTRAVERIEGSSELIKQVWAFGQHIYTKRLVEALGACKNTHLDDQSLQHYVIEIRNRLVAKLLELIARTYTSLSLKKFSEVLCLADDRETSELLIRCMWPVENNWIKPMRQEGMPNDQFNKLCMEELKIGAKFTPNQYAELILGHLVQNKPIQAKFCYTRAVERIEGSSELIKQVWSFGQHIYTKRLVEALGACKNTHLDDQSLQHYVIEIRNRLVAKLLELIARTYTSLSLKKFSEVLCLADDRETSELLIRCMWPVENNWIKPVQNAGLYKTLSDLCNLKYGPADSDTSEADYNKILGQINLENLAAIVKSSVFFDAMETTNPISGAGGNTNN</sequence>
<feature type="domain" description="CSN8/PSMD8/EIF3K" evidence="1">
    <location>
        <begin position="35"/>
        <end position="158"/>
    </location>
</feature>
<proteinExistence type="predicted"/>
<dbReference type="Pfam" id="PF10075">
    <property type="entry name" value="CSN8_PSD8_EIF3K"/>
    <property type="match status" value="2"/>
</dbReference>
<dbReference type="WBParaSite" id="Minc3s00130g05546">
    <property type="protein sequence ID" value="Minc3s00130g05546"/>
    <property type="gene ID" value="Minc3s00130g05546"/>
</dbReference>
<evidence type="ECO:0000313" key="3">
    <source>
        <dbReference type="WBParaSite" id="Minc3s00130g05546"/>
    </source>
</evidence>
<protein>
    <submittedName>
        <fullName evidence="3">CSN8/PSMD8/EIF3K domain-containing protein</fullName>
    </submittedName>
</protein>
<keyword evidence="2" id="KW-1185">Reference proteome</keyword>
<dbReference type="InterPro" id="IPR033464">
    <property type="entry name" value="CSN8_PSD8_EIF3K"/>
</dbReference>
<evidence type="ECO:0000313" key="2">
    <source>
        <dbReference type="Proteomes" id="UP000887563"/>
    </source>
</evidence>
<reference evidence="3" key="1">
    <citation type="submission" date="2022-11" db="UniProtKB">
        <authorList>
            <consortium name="WormBaseParasite"/>
        </authorList>
    </citation>
    <scope>IDENTIFICATION</scope>
</reference>
<dbReference type="AlphaFoldDB" id="A0A914KVL2"/>
<feature type="domain" description="CSN8/PSMD8/EIF3K" evidence="1">
    <location>
        <begin position="192"/>
        <end position="315"/>
    </location>
</feature>
<name>A0A914KVL2_MELIC</name>
<accession>A0A914KVL2</accession>